<accession>A0A7V8V4Q3</accession>
<evidence type="ECO:0000313" key="1">
    <source>
        <dbReference type="EMBL" id="MBA2114897.1"/>
    </source>
</evidence>
<comment type="caution">
    <text evidence="1">The sequence shown here is derived from an EMBL/GenBank/DDBJ whole genome shotgun (WGS) entry which is preliminary data.</text>
</comment>
<name>A0A7V8V4Q3_9BACT</name>
<evidence type="ECO:0000313" key="2">
    <source>
        <dbReference type="Proteomes" id="UP000551616"/>
    </source>
</evidence>
<protein>
    <submittedName>
        <fullName evidence="1">Uncharacterized protein</fullName>
    </submittedName>
</protein>
<organism evidence="1 2">
    <name type="scientific">Bremerella alba</name>
    <dbReference type="NCBI Taxonomy" id="980252"/>
    <lineage>
        <taxon>Bacteria</taxon>
        <taxon>Pseudomonadati</taxon>
        <taxon>Planctomycetota</taxon>
        <taxon>Planctomycetia</taxon>
        <taxon>Pirellulales</taxon>
        <taxon>Pirellulaceae</taxon>
        <taxon>Bremerella</taxon>
    </lineage>
</organism>
<reference evidence="1 2" key="1">
    <citation type="submission" date="2020-05" db="EMBL/GenBank/DDBJ databases">
        <title>Bremerella alba sp. nov., a novel planctomycete isolated from the surface of the macroalga Fucus spiralis.</title>
        <authorList>
            <person name="Godinho O."/>
            <person name="Botelho R."/>
            <person name="Albuquerque L."/>
            <person name="Wiegand S."/>
            <person name="Da Costa M.S."/>
            <person name="Lobo-Da-Cunha A."/>
            <person name="Jogler C."/>
            <person name="Lage O.M."/>
        </authorList>
    </citation>
    <scope>NUCLEOTIDE SEQUENCE [LARGE SCALE GENOMIC DNA]</scope>
    <source>
        <strain evidence="1 2">FF15</strain>
    </source>
</reference>
<sequence length="109" mass="12646">MRYLFAWVSSFTRNDHVVNQAVRQLTEIARERVNSSAGNRPLAQADGYQRARLRQMVREYLDALEKEDLDVSTARRQPLVEKILERLVEQDLIQTEPEVAALRLPRKAA</sequence>
<dbReference type="EMBL" id="JABRWO010000005">
    <property type="protein sequence ID" value="MBA2114897.1"/>
    <property type="molecule type" value="Genomic_DNA"/>
</dbReference>
<proteinExistence type="predicted"/>
<dbReference type="RefSeq" id="WP_207396364.1">
    <property type="nucleotide sequence ID" value="NZ_JABRWO010000005.1"/>
</dbReference>
<keyword evidence="2" id="KW-1185">Reference proteome</keyword>
<dbReference type="AlphaFoldDB" id="A0A7V8V4Q3"/>
<dbReference type="Proteomes" id="UP000551616">
    <property type="component" value="Unassembled WGS sequence"/>
</dbReference>
<gene>
    <name evidence="1" type="ORF">HOV93_20670</name>
</gene>